<dbReference type="GO" id="GO:0016787">
    <property type="term" value="F:hydrolase activity"/>
    <property type="evidence" value="ECO:0007669"/>
    <property type="project" value="UniProtKB-KW"/>
</dbReference>
<accession>A0A3G6J6J4</accession>
<dbReference type="Pfam" id="PF02272">
    <property type="entry name" value="DHHA1"/>
    <property type="match status" value="1"/>
</dbReference>
<evidence type="ECO:0000259" key="1">
    <source>
        <dbReference type="Pfam" id="PF01368"/>
    </source>
</evidence>
<evidence type="ECO:0000259" key="2">
    <source>
        <dbReference type="Pfam" id="PF02272"/>
    </source>
</evidence>
<dbReference type="EC" id="3.1.-.-" evidence="3"/>
<dbReference type="AlphaFoldDB" id="A0A3G6J6J4"/>
<sequence length="344" mass="37057">MPNQLVKPIHTSMLKASLPRRDRHPSGADYIAATRKLKKARTICVVGHKNPDADAIGSICALLGAIEQLGNKGIGVIGQREPIDPGLLGIPRAQGIRCVEKMPDCDLIVVVDCGGLGRTGTLQPEVIADPSKVILVDHHASNRGFAGINLLDYQAESTTTVLHEWFRYLGVDIDDRMAHALYAGLATDTGGFRWGRPQMHEFAQELVAHDLDIRRISSELFDGGSVADLKMLGNVLADLRLLTAGKWRVLIAMANHDRIEGHPVGAVEKIAETVRGMSEADLVVVPKEYQPGDWAVSLRSDALDVSMLARTLGGGGHVRSAGYSTFGTEDHVIAEVLAAIAHVE</sequence>
<dbReference type="PANTHER" id="PTHR47618">
    <property type="entry name" value="BIFUNCTIONAL OLIGORIBONUCLEASE AND PAP PHOSPHATASE NRNA"/>
    <property type="match status" value="1"/>
</dbReference>
<dbReference type="PANTHER" id="PTHR47618:SF1">
    <property type="entry name" value="BIFUNCTIONAL OLIGORIBONUCLEASE AND PAP PHOSPHATASE NRNA"/>
    <property type="match status" value="1"/>
</dbReference>
<protein>
    <submittedName>
        <fullName evidence="3">Bifunctional oligoribonuclease and PAP phosphatase NrnA</fullName>
        <ecNumber evidence="3">3.1.-.-</ecNumber>
    </submittedName>
</protein>
<dbReference type="GO" id="GO:0003676">
    <property type="term" value="F:nucleic acid binding"/>
    <property type="evidence" value="ECO:0007669"/>
    <property type="project" value="InterPro"/>
</dbReference>
<proteinExistence type="predicted"/>
<evidence type="ECO:0000313" key="3">
    <source>
        <dbReference type="EMBL" id="AZA11634.1"/>
    </source>
</evidence>
<gene>
    <name evidence="3" type="primary">nrnA</name>
    <name evidence="3" type="ORF">CGERO_06670</name>
</gene>
<dbReference type="EMBL" id="CP033897">
    <property type="protein sequence ID" value="AZA11634.1"/>
    <property type="molecule type" value="Genomic_DNA"/>
</dbReference>
<dbReference type="KEGG" id="cgk:CGERO_06670"/>
<dbReference type="SUPFAM" id="SSF64182">
    <property type="entry name" value="DHH phosphoesterases"/>
    <property type="match status" value="1"/>
</dbReference>
<dbReference type="Proteomes" id="UP000271587">
    <property type="component" value="Chromosome"/>
</dbReference>
<reference evidence="3 4" key="1">
    <citation type="submission" date="2018-11" db="EMBL/GenBank/DDBJ databases">
        <authorList>
            <person name="Kleinhagauer T."/>
            <person name="Glaeser S.P."/>
            <person name="Spergser J."/>
            <person name="Ruckert C."/>
            <person name="Kaempfer P."/>
            <person name="Busse H.-J."/>
        </authorList>
    </citation>
    <scope>NUCLEOTIDE SEQUENCE [LARGE SCALE GENOMIC DNA]</scope>
    <source>
        <strain evidence="3 4">W8</strain>
    </source>
</reference>
<keyword evidence="4" id="KW-1185">Reference proteome</keyword>
<dbReference type="InterPro" id="IPR003156">
    <property type="entry name" value="DHHA1_dom"/>
</dbReference>
<dbReference type="InterPro" id="IPR051319">
    <property type="entry name" value="Oligoribo/pAp-PDE_c-di-AMP_PDE"/>
</dbReference>
<name>A0A3G6J6J4_9CORY</name>
<dbReference type="Pfam" id="PF01368">
    <property type="entry name" value="DHH"/>
    <property type="match status" value="1"/>
</dbReference>
<evidence type="ECO:0000313" key="4">
    <source>
        <dbReference type="Proteomes" id="UP000271587"/>
    </source>
</evidence>
<dbReference type="InterPro" id="IPR038763">
    <property type="entry name" value="DHH_sf"/>
</dbReference>
<dbReference type="Gene3D" id="3.90.1640.10">
    <property type="entry name" value="inorganic pyrophosphatase (n-terminal core)"/>
    <property type="match status" value="1"/>
</dbReference>
<dbReference type="InterPro" id="IPR001667">
    <property type="entry name" value="DDH_dom"/>
</dbReference>
<dbReference type="Gene3D" id="3.10.310.30">
    <property type="match status" value="1"/>
</dbReference>
<organism evidence="3 4">
    <name type="scientific">Corynebacterium gerontici</name>
    <dbReference type="NCBI Taxonomy" id="2079234"/>
    <lineage>
        <taxon>Bacteria</taxon>
        <taxon>Bacillati</taxon>
        <taxon>Actinomycetota</taxon>
        <taxon>Actinomycetes</taxon>
        <taxon>Mycobacteriales</taxon>
        <taxon>Corynebacteriaceae</taxon>
        <taxon>Corynebacterium</taxon>
    </lineage>
</organism>
<feature type="domain" description="DDH" evidence="1">
    <location>
        <begin position="43"/>
        <end position="184"/>
    </location>
</feature>
<feature type="domain" description="DHHA1" evidence="2">
    <location>
        <begin position="263"/>
        <end position="325"/>
    </location>
</feature>
<keyword evidence="3" id="KW-0378">Hydrolase</keyword>